<feature type="compositionally biased region" description="Polar residues" evidence="1">
    <location>
        <begin position="450"/>
        <end position="464"/>
    </location>
</feature>
<evidence type="ECO:0000259" key="2">
    <source>
        <dbReference type="PROSITE" id="PS50911"/>
    </source>
</evidence>
<dbReference type="PROSITE" id="PS50911">
    <property type="entry name" value="CHAP"/>
    <property type="match status" value="1"/>
</dbReference>
<evidence type="ECO:0000256" key="1">
    <source>
        <dbReference type="SAM" id="MobiDB-lite"/>
    </source>
</evidence>
<accession>A0A4Z1CKB2</accession>
<evidence type="ECO:0000313" key="3">
    <source>
        <dbReference type="EMBL" id="TGN64410.1"/>
    </source>
</evidence>
<protein>
    <submittedName>
        <fullName evidence="3">CHAP domain-containing protein</fullName>
    </submittedName>
</protein>
<gene>
    <name evidence="3" type="ORF">EXE59_10900</name>
</gene>
<name>A0A4Z1CKB2_9ACTN</name>
<dbReference type="AlphaFoldDB" id="A0A4Z1CKB2"/>
<dbReference type="Proteomes" id="UP000297496">
    <property type="component" value="Unassembled WGS sequence"/>
</dbReference>
<sequence length="591" mass="61839">MGFGNGRCTSRQSRSCATVSLPTVEQVGKTGIRWLARVVAATCLASGVAGTVAAAAHASDDYPWAGRGQCPIVPQVPIEEPEPVPVTPTPGQQPGDEPGDAAPVVEPPPPPPPVLDPVSGHLYDPRGPRPTCASRVWSIDGSIGDPWGFVWRNCTSFVSWRLHERNGMDRFGNHFRGEHWGNADNWDDVARRLGYRVDSVPAIGAVAQTDAGRVGHVAWVSAVGPGTVTIEEYNHALPGGYGTRTVPATEFRYLHLDDVAPSPYVGSDRTVVAAPDTLGGSWTARVDDRGTLWLARPGRPARTVGPRRAFSPVAAPALMLSRRGLPWLAATTREGRVLAGTPRRGRLVLRRVARSASTASPAVALTSSGRPLLAAVSPDGTLVTRRLTLHGGWSRPARVGRPASWGTHTAPVLGADAQGRSWLVAVTEGGATFAQSLGRGRLQRLGGPSASVTSTPALSTDGTGTTRLHQVTATGRLGVRTLDGGRWSRPAWLAGRWSPYASPAVDDVAGQLHVAATGSRGAVVVRSAVPGTPSHLGRGARPGRDLTLSPGLLTRRDGGVFVVARTGARLLARPAAAAVDDSLPTSAGFTP</sequence>
<dbReference type="InterPro" id="IPR007921">
    <property type="entry name" value="CHAP_dom"/>
</dbReference>
<dbReference type="Pfam" id="PF05257">
    <property type="entry name" value="CHAP"/>
    <property type="match status" value="1"/>
</dbReference>
<organism evidence="3 4">
    <name type="scientific">Nocardioides eburneiflavus</name>
    <dbReference type="NCBI Taxonomy" id="2518372"/>
    <lineage>
        <taxon>Bacteria</taxon>
        <taxon>Bacillati</taxon>
        <taxon>Actinomycetota</taxon>
        <taxon>Actinomycetes</taxon>
        <taxon>Propionibacteriales</taxon>
        <taxon>Nocardioidaceae</taxon>
        <taxon>Nocardioides</taxon>
    </lineage>
</organism>
<dbReference type="Gene3D" id="3.90.1720.10">
    <property type="entry name" value="endopeptidase domain like (from Nostoc punctiforme)"/>
    <property type="match status" value="1"/>
</dbReference>
<proteinExistence type="predicted"/>
<dbReference type="InterPro" id="IPR038765">
    <property type="entry name" value="Papain-like_cys_pep_sf"/>
</dbReference>
<evidence type="ECO:0000313" key="4">
    <source>
        <dbReference type="Proteomes" id="UP000297496"/>
    </source>
</evidence>
<keyword evidence="4" id="KW-1185">Reference proteome</keyword>
<feature type="domain" description="Peptidase C51" evidence="2">
    <location>
        <begin position="129"/>
        <end position="255"/>
    </location>
</feature>
<dbReference type="SUPFAM" id="SSF54001">
    <property type="entry name" value="Cysteine proteinases"/>
    <property type="match status" value="1"/>
</dbReference>
<feature type="region of interest" description="Disordered" evidence="1">
    <location>
        <begin position="444"/>
        <end position="464"/>
    </location>
</feature>
<feature type="region of interest" description="Disordered" evidence="1">
    <location>
        <begin position="70"/>
        <end position="113"/>
    </location>
</feature>
<comment type="caution">
    <text evidence="3">The sequence shown here is derived from an EMBL/GenBank/DDBJ whole genome shotgun (WGS) entry which is preliminary data.</text>
</comment>
<reference evidence="3 4" key="1">
    <citation type="submission" date="2019-04" db="EMBL/GenBank/DDBJ databases">
        <title>Three New Species of Nocardioides, Nocardioides euryhalodurans sp. nov., Nocardioides seonyuensis sp. nov. and Nocardioides eburneoflavus sp. nov. Isolated from Soil.</title>
        <authorList>
            <person name="Roh S.G."/>
            <person name="Lee C."/>
            <person name="Kim M.-K."/>
            <person name="Kim S.B."/>
        </authorList>
    </citation>
    <scope>NUCLEOTIDE SEQUENCE [LARGE SCALE GENOMIC DNA]</scope>
    <source>
        <strain evidence="3 4">MMS17-SY213</strain>
    </source>
</reference>
<dbReference type="SUPFAM" id="SSF89372">
    <property type="entry name" value="Fucose-specific lectin"/>
    <property type="match status" value="1"/>
</dbReference>
<dbReference type="OrthoDB" id="516973at2"/>
<dbReference type="EMBL" id="SRRO01000001">
    <property type="protein sequence ID" value="TGN64410.1"/>
    <property type="molecule type" value="Genomic_DNA"/>
</dbReference>